<reference evidence="5" key="1">
    <citation type="journal article" date="2021" name="PeerJ">
        <title>Extensive microbial diversity within the chicken gut microbiome revealed by metagenomics and culture.</title>
        <authorList>
            <person name="Gilroy R."/>
            <person name="Ravi A."/>
            <person name="Getino M."/>
            <person name="Pursley I."/>
            <person name="Horton D.L."/>
            <person name="Alikhan N.F."/>
            <person name="Baker D."/>
            <person name="Gharbi K."/>
            <person name="Hall N."/>
            <person name="Watson M."/>
            <person name="Adriaenssens E.M."/>
            <person name="Foster-Nyarko E."/>
            <person name="Jarju S."/>
            <person name="Secka A."/>
            <person name="Antonio M."/>
            <person name="Oren A."/>
            <person name="Chaudhuri R.R."/>
            <person name="La Ragione R."/>
            <person name="Hildebrand F."/>
            <person name="Pallen M.J."/>
        </authorList>
    </citation>
    <scope>NUCLEOTIDE SEQUENCE</scope>
    <source>
        <strain evidence="5">ChiGjej2B2-7701</strain>
    </source>
</reference>
<dbReference type="GO" id="GO:1901135">
    <property type="term" value="P:carbohydrate derivative metabolic process"/>
    <property type="evidence" value="ECO:0007669"/>
    <property type="project" value="InterPro"/>
</dbReference>
<keyword evidence="2" id="KW-0238">DNA-binding</keyword>
<dbReference type="PANTHER" id="PTHR30514:SF10">
    <property type="entry name" value="MURR_RPIR FAMILY TRANSCRIPTIONAL REGULATOR"/>
    <property type="match status" value="1"/>
</dbReference>
<dbReference type="InterPro" id="IPR000281">
    <property type="entry name" value="HTH_RpiR"/>
</dbReference>
<organism evidence="5 6">
    <name type="scientific">Collinsella ihumii</name>
    <dbReference type="NCBI Taxonomy" id="1720204"/>
    <lineage>
        <taxon>Bacteria</taxon>
        <taxon>Bacillati</taxon>
        <taxon>Actinomycetota</taxon>
        <taxon>Coriobacteriia</taxon>
        <taxon>Coriobacteriales</taxon>
        <taxon>Coriobacteriaceae</taxon>
        <taxon>Collinsella</taxon>
    </lineage>
</organism>
<dbReference type="PANTHER" id="PTHR30514">
    <property type="entry name" value="GLUCOKINASE"/>
    <property type="match status" value="1"/>
</dbReference>
<dbReference type="InterPro" id="IPR036388">
    <property type="entry name" value="WH-like_DNA-bd_sf"/>
</dbReference>
<dbReference type="GO" id="GO:0097367">
    <property type="term" value="F:carbohydrate derivative binding"/>
    <property type="evidence" value="ECO:0007669"/>
    <property type="project" value="InterPro"/>
</dbReference>
<evidence type="ECO:0000256" key="3">
    <source>
        <dbReference type="ARBA" id="ARBA00023163"/>
    </source>
</evidence>
<comment type="caution">
    <text evidence="5">The sequence shown here is derived from an EMBL/GenBank/DDBJ whole genome shotgun (WGS) entry which is preliminary data.</text>
</comment>
<dbReference type="Pfam" id="PF01380">
    <property type="entry name" value="SIS"/>
    <property type="match status" value="1"/>
</dbReference>
<dbReference type="InterPro" id="IPR001347">
    <property type="entry name" value="SIS_dom"/>
</dbReference>
<dbReference type="Pfam" id="PF01418">
    <property type="entry name" value="HTH_6"/>
    <property type="match status" value="1"/>
</dbReference>
<reference evidence="5" key="2">
    <citation type="submission" date="2021-09" db="EMBL/GenBank/DDBJ databases">
        <authorList>
            <person name="Gilroy R."/>
        </authorList>
    </citation>
    <scope>NUCLEOTIDE SEQUENCE</scope>
    <source>
        <strain evidence="5">ChiGjej2B2-7701</strain>
    </source>
</reference>
<dbReference type="PROSITE" id="PS51071">
    <property type="entry name" value="HTH_RPIR"/>
    <property type="match status" value="1"/>
</dbReference>
<dbReference type="CDD" id="cd05013">
    <property type="entry name" value="SIS_RpiR"/>
    <property type="match status" value="1"/>
</dbReference>
<dbReference type="Gene3D" id="3.40.50.10490">
    <property type="entry name" value="Glucose-6-phosphate isomerase like protein, domain 1"/>
    <property type="match status" value="1"/>
</dbReference>
<protein>
    <submittedName>
        <fullName evidence="5">MurR/RpiR family transcriptional regulator</fullName>
    </submittedName>
</protein>
<dbReference type="InterPro" id="IPR035472">
    <property type="entry name" value="RpiR-like_SIS"/>
</dbReference>
<gene>
    <name evidence="5" type="ORF">K8U80_09715</name>
</gene>
<evidence type="ECO:0000256" key="1">
    <source>
        <dbReference type="ARBA" id="ARBA00023015"/>
    </source>
</evidence>
<dbReference type="InterPro" id="IPR047640">
    <property type="entry name" value="RpiR-like"/>
</dbReference>
<keyword evidence="1" id="KW-0805">Transcription regulation</keyword>
<dbReference type="Proteomes" id="UP000746751">
    <property type="component" value="Unassembled WGS sequence"/>
</dbReference>
<dbReference type="InterPro" id="IPR046348">
    <property type="entry name" value="SIS_dom_sf"/>
</dbReference>
<dbReference type="GO" id="GO:0003700">
    <property type="term" value="F:DNA-binding transcription factor activity"/>
    <property type="evidence" value="ECO:0007669"/>
    <property type="project" value="InterPro"/>
</dbReference>
<dbReference type="AlphaFoldDB" id="A0A921ITP6"/>
<sequence>MDIAHRISSCDNLTPAEYALARTVIALQDRIDGYTIEDLAATAHTSPASISRFCKKLGLSGYREFKVELARSGAKRAASGAVDIDYPFSEGDSPRTIAYGLKALYELTLSDTVDCLDFPTVLKAARLVHAASQVDVYTHSHNAIVADSFQDRLRRGIGKTVVVARSEEEQRIVAAASKPDSVAIVISYSGRAPFLKNVLRILHCRHVPIILVGTDKARRAHPDVDLHLQISDREHPQLRISQFASHIALQYALDVLFGCVFTLDYQRNVQYIADTTPLIDDRTFS</sequence>
<accession>A0A921ITP6</accession>
<evidence type="ECO:0000313" key="5">
    <source>
        <dbReference type="EMBL" id="HJG31650.1"/>
    </source>
</evidence>
<dbReference type="SUPFAM" id="SSF53697">
    <property type="entry name" value="SIS domain"/>
    <property type="match status" value="1"/>
</dbReference>
<evidence type="ECO:0000259" key="4">
    <source>
        <dbReference type="PROSITE" id="PS51071"/>
    </source>
</evidence>
<proteinExistence type="predicted"/>
<evidence type="ECO:0000256" key="2">
    <source>
        <dbReference type="ARBA" id="ARBA00023125"/>
    </source>
</evidence>
<dbReference type="InterPro" id="IPR009057">
    <property type="entry name" value="Homeodomain-like_sf"/>
</dbReference>
<dbReference type="GO" id="GO:0003677">
    <property type="term" value="F:DNA binding"/>
    <property type="evidence" value="ECO:0007669"/>
    <property type="project" value="UniProtKB-KW"/>
</dbReference>
<keyword evidence="3" id="KW-0804">Transcription</keyword>
<name>A0A921ITP6_9ACTN</name>
<feature type="domain" description="HTH rpiR-type" evidence="4">
    <location>
        <begin position="1"/>
        <end position="76"/>
    </location>
</feature>
<dbReference type="EMBL" id="DYVF01000058">
    <property type="protein sequence ID" value="HJG31650.1"/>
    <property type="molecule type" value="Genomic_DNA"/>
</dbReference>
<dbReference type="SUPFAM" id="SSF46689">
    <property type="entry name" value="Homeodomain-like"/>
    <property type="match status" value="1"/>
</dbReference>
<evidence type="ECO:0000313" key="6">
    <source>
        <dbReference type="Proteomes" id="UP000746751"/>
    </source>
</evidence>
<dbReference type="Gene3D" id="1.10.10.10">
    <property type="entry name" value="Winged helix-like DNA-binding domain superfamily/Winged helix DNA-binding domain"/>
    <property type="match status" value="1"/>
</dbReference>